<sequence length="178" mass="20562">MQEFKPNYRPLGSEEDDVVDPRSEQPDGPFDHERFKTLTVLAHAAGQVMDRYAIKGFEGFTNRQADWACKLRSFFNLSNPFETLVLLLFTFQFSQNERFDLEMGKTEPIDRSHPLSQALMAWVWWDPGSEASRVDRFYPWEYGEERTSRMVAIASGLLPEPIDVTSPDDIPPSPQRTQ</sequence>
<name>A0A381R440_9ZZZZ</name>
<organism evidence="2">
    <name type="scientific">marine metagenome</name>
    <dbReference type="NCBI Taxonomy" id="408172"/>
    <lineage>
        <taxon>unclassified sequences</taxon>
        <taxon>metagenomes</taxon>
        <taxon>ecological metagenomes</taxon>
    </lineage>
</organism>
<proteinExistence type="predicted"/>
<feature type="region of interest" description="Disordered" evidence="1">
    <location>
        <begin position="1"/>
        <end position="31"/>
    </location>
</feature>
<accession>A0A381R440</accession>
<evidence type="ECO:0000256" key="1">
    <source>
        <dbReference type="SAM" id="MobiDB-lite"/>
    </source>
</evidence>
<gene>
    <name evidence="2" type="ORF">METZ01_LOCUS37187</name>
</gene>
<reference evidence="2" key="1">
    <citation type="submission" date="2018-05" db="EMBL/GenBank/DDBJ databases">
        <authorList>
            <person name="Lanie J.A."/>
            <person name="Ng W.-L."/>
            <person name="Kazmierczak K.M."/>
            <person name="Andrzejewski T.M."/>
            <person name="Davidsen T.M."/>
            <person name="Wayne K.J."/>
            <person name="Tettelin H."/>
            <person name="Glass J.I."/>
            <person name="Rusch D."/>
            <person name="Podicherti R."/>
            <person name="Tsui H.-C.T."/>
            <person name="Winkler M.E."/>
        </authorList>
    </citation>
    <scope>NUCLEOTIDE SEQUENCE</scope>
</reference>
<protein>
    <submittedName>
        <fullName evidence="2">Uncharacterized protein</fullName>
    </submittedName>
</protein>
<dbReference type="EMBL" id="UINC01001591">
    <property type="protein sequence ID" value="SUZ84333.1"/>
    <property type="molecule type" value="Genomic_DNA"/>
</dbReference>
<evidence type="ECO:0000313" key="2">
    <source>
        <dbReference type="EMBL" id="SUZ84333.1"/>
    </source>
</evidence>
<dbReference type="AlphaFoldDB" id="A0A381R440"/>
<feature type="compositionally biased region" description="Basic and acidic residues" evidence="1">
    <location>
        <begin position="19"/>
        <end position="31"/>
    </location>
</feature>